<evidence type="ECO:0000313" key="4">
    <source>
        <dbReference type="Proteomes" id="UP000708208"/>
    </source>
</evidence>
<accession>A0A8J2KZF6</accession>
<protein>
    <recommendedName>
        <fullName evidence="2">Kazal-like domain-containing protein</fullName>
    </recommendedName>
</protein>
<evidence type="ECO:0000259" key="2">
    <source>
        <dbReference type="PROSITE" id="PS51465"/>
    </source>
</evidence>
<feature type="chain" id="PRO_5035146036" description="Kazal-like domain-containing protein" evidence="1">
    <location>
        <begin position="23"/>
        <end position="79"/>
    </location>
</feature>
<dbReference type="EMBL" id="CAJVCH010538825">
    <property type="protein sequence ID" value="CAG7826164.1"/>
    <property type="molecule type" value="Genomic_DNA"/>
</dbReference>
<feature type="signal peptide" evidence="1">
    <location>
        <begin position="1"/>
        <end position="22"/>
    </location>
</feature>
<evidence type="ECO:0000313" key="3">
    <source>
        <dbReference type="EMBL" id="CAG7826164.1"/>
    </source>
</evidence>
<sequence>MRGFVILLIVTLLNFSVDQSLGKAICMCSPKVSGEPICGSDFKEYANSCMFQCGQYYDTYLVEVERDQKGECPLNDVRL</sequence>
<organism evidence="3 4">
    <name type="scientific">Allacma fusca</name>
    <dbReference type="NCBI Taxonomy" id="39272"/>
    <lineage>
        <taxon>Eukaryota</taxon>
        <taxon>Metazoa</taxon>
        <taxon>Ecdysozoa</taxon>
        <taxon>Arthropoda</taxon>
        <taxon>Hexapoda</taxon>
        <taxon>Collembola</taxon>
        <taxon>Symphypleona</taxon>
        <taxon>Sminthuridae</taxon>
        <taxon>Allacma</taxon>
    </lineage>
</organism>
<keyword evidence="4" id="KW-1185">Reference proteome</keyword>
<dbReference type="AlphaFoldDB" id="A0A8J2KZF6"/>
<dbReference type="PROSITE" id="PS51465">
    <property type="entry name" value="KAZAL_2"/>
    <property type="match status" value="1"/>
</dbReference>
<reference evidence="3" key="1">
    <citation type="submission" date="2021-06" db="EMBL/GenBank/DDBJ databases">
        <authorList>
            <person name="Hodson N. C."/>
            <person name="Mongue J. A."/>
            <person name="Jaron S. K."/>
        </authorList>
    </citation>
    <scope>NUCLEOTIDE SEQUENCE</scope>
</reference>
<feature type="domain" description="Kazal-like" evidence="2">
    <location>
        <begin position="20"/>
        <end position="74"/>
    </location>
</feature>
<name>A0A8J2KZF6_9HEXA</name>
<keyword evidence="1" id="KW-0732">Signal</keyword>
<evidence type="ECO:0000256" key="1">
    <source>
        <dbReference type="SAM" id="SignalP"/>
    </source>
</evidence>
<dbReference type="CDD" id="cd00104">
    <property type="entry name" value="KAZAL_FS"/>
    <property type="match status" value="1"/>
</dbReference>
<dbReference type="Proteomes" id="UP000708208">
    <property type="component" value="Unassembled WGS sequence"/>
</dbReference>
<gene>
    <name evidence="3" type="ORF">AFUS01_LOCUS36232</name>
</gene>
<dbReference type="InterPro" id="IPR002350">
    <property type="entry name" value="Kazal_dom"/>
</dbReference>
<comment type="caution">
    <text evidence="3">The sequence shown here is derived from an EMBL/GenBank/DDBJ whole genome shotgun (WGS) entry which is preliminary data.</text>
</comment>
<dbReference type="Pfam" id="PF00050">
    <property type="entry name" value="Kazal_1"/>
    <property type="match status" value="1"/>
</dbReference>
<proteinExistence type="predicted"/>